<reference evidence="1 2" key="1">
    <citation type="submission" date="2018-04" db="EMBL/GenBank/DDBJ databases">
        <title>Genomic Encyclopedia of Archaeal and Bacterial Type Strains, Phase II (KMG-II): from individual species to whole genera.</title>
        <authorList>
            <person name="Goeker M."/>
        </authorList>
    </citation>
    <scope>NUCLEOTIDE SEQUENCE [LARGE SCALE GENOMIC DNA]</scope>
    <source>
        <strain evidence="1 2">DSM 28823</strain>
    </source>
</reference>
<protein>
    <submittedName>
        <fullName evidence="1">Uncharacterized protein</fullName>
    </submittedName>
</protein>
<evidence type="ECO:0000313" key="2">
    <source>
        <dbReference type="Proteomes" id="UP000243525"/>
    </source>
</evidence>
<name>A0A2T5C639_9BACT</name>
<dbReference type="Proteomes" id="UP000243525">
    <property type="component" value="Unassembled WGS sequence"/>
</dbReference>
<keyword evidence="2" id="KW-1185">Reference proteome</keyword>
<accession>A0A2T5C639</accession>
<gene>
    <name evidence="1" type="ORF">C8N47_10145</name>
</gene>
<proteinExistence type="predicted"/>
<comment type="caution">
    <text evidence="1">The sequence shown here is derived from an EMBL/GenBank/DDBJ whole genome shotgun (WGS) entry which is preliminary data.</text>
</comment>
<sequence length="65" mass="7626">MNGRLKIVDMRPCSQVIVYLFLTAIHRFLSEEGQQFYKFGQQTKKIKQQCNHTKLTTKSLGTMFN</sequence>
<organism evidence="1 2">
    <name type="scientific">Mangrovibacterium marinum</name>
    <dbReference type="NCBI Taxonomy" id="1639118"/>
    <lineage>
        <taxon>Bacteria</taxon>
        <taxon>Pseudomonadati</taxon>
        <taxon>Bacteroidota</taxon>
        <taxon>Bacteroidia</taxon>
        <taxon>Marinilabiliales</taxon>
        <taxon>Prolixibacteraceae</taxon>
        <taxon>Mangrovibacterium</taxon>
    </lineage>
</organism>
<evidence type="ECO:0000313" key="1">
    <source>
        <dbReference type="EMBL" id="PTN10397.1"/>
    </source>
</evidence>
<dbReference type="AlphaFoldDB" id="A0A2T5C639"/>
<dbReference type="EMBL" id="QAAD01000001">
    <property type="protein sequence ID" value="PTN10397.1"/>
    <property type="molecule type" value="Genomic_DNA"/>
</dbReference>